<evidence type="ECO:0000313" key="1">
    <source>
        <dbReference type="EMBL" id="CAB4138062.1"/>
    </source>
</evidence>
<dbReference type="EMBL" id="LR796341">
    <property type="protein sequence ID" value="CAB4138062.1"/>
    <property type="molecule type" value="Genomic_DNA"/>
</dbReference>
<gene>
    <name evidence="1" type="ORF">UFOVP328_255</name>
</gene>
<sequence length="194" mass="21883">MTIAFVIGNGVSRQSVDLTLLKPLGKIYGCNALYRDFVPDVLIATDRPIAEHIQKSGYPIENKFYTRKPLEGLGAHQVPKPYYGFSSGPLATGIAAQDQHSKIYIIGFDMGPVNNRFNNVYADTDFYRKSDATPVYTGNWIKQIRKITEDYPKTHFVRVQGLTTAYIKEFDTVGNLSHLPMSTFVDRINNQKDL</sequence>
<proteinExistence type="predicted"/>
<organism evidence="1">
    <name type="scientific">uncultured Caudovirales phage</name>
    <dbReference type="NCBI Taxonomy" id="2100421"/>
    <lineage>
        <taxon>Viruses</taxon>
        <taxon>Duplodnaviria</taxon>
        <taxon>Heunggongvirae</taxon>
        <taxon>Uroviricota</taxon>
        <taxon>Caudoviricetes</taxon>
        <taxon>Peduoviridae</taxon>
        <taxon>Maltschvirus</taxon>
        <taxon>Maltschvirus maltsch</taxon>
    </lineage>
</organism>
<protein>
    <submittedName>
        <fullName evidence="1">Uncharacterized protein</fullName>
    </submittedName>
</protein>
<accession>A0A6J5LW58</accession>
<dbReference type="InterPro" id="IPR036715">
    <property type="entry name" value="A-2_3-sialylTrfase_sf"/>
</dbReference>
<name>A0A6J5LW58_9CAUD</name>
<dbReference type="SUPFAM" id="SSF102414">
    <property type="entry name" value="Alpha-2,3/8-sialyltransferase CstII"/>
    <property type="match status" value="1"/>
</dbReference>
<reference evidence="1" key="1">
    <citation type="submission" date="2020-04" db="EMBL/GenBank/DDBJ databases">
        <authorList>
            <person name="Chiriac C."/>
            <person name="Salcher M."/>
            <person name="Ghai R."/>
            <person name="Kavagutti S V."/>
        </authorList>
    </citation>
    <scope>NUCLEOTIDE SEQUENCE</scope>
</reference>